<accession>A0ABU7I429</accession>
<keyword evidence="14" id="KW-1185">Reference proteome</keyword>
<dbReference type="InterPro" id="IPR018060">
    <property type="entry name" value="HTH_AraC"/>
</dbReference>
<evidence type="ECO:0000256" key="4">
    <source>
        <dbReference type="ARBA" id="ARBA00023015"/>
    </source>
</evidence>
<evidence type="ECO:0000256" key="8">
    <source>
        <dbReference type="SAM" id="Phobius"/>
    </source>
</evidence>
<sequence length="1350" mass="152325">MMTKRSILFFVLLYSSALFAQNNIAFKQLNLESGLSQSSVLSIGQDGKGFLWFGTRFGLNKYDSRTIKTYINEKGKPTSLSSSYFLASILTTKSGNIWVGSSYGVSIYNEQSDDFERILNDPKNPSSLSSDKVNCLFQDSKKRIWIGASDGLNLLESEKDRSFKKFLTNPALKIWAIAEDHWGRIWVGTNSGLLCITISNNKATFKQYPDFNSKMNQAVDNRVTTLVEDHENNLWIGTKQTGLSKLNLLSEKFTTLSYSDKNQVGIVSNNIRKIIVDAQGKLWIGTLHGINVYDPATQKLAILQNTPGDIASLSQNSVYDIFQDKQGIIWIGTYFGGVNMVYPNHTPFRIYSSKPNDKGLSGRVISAITEDNQNNLWIGTEGEGVNYFDRKTNTYRHYLFSPNNPNSVGSNLIKAILKDKKGRIWVGTHLGGLNLFNPASESFTRYKSKKGDSTSISSDEITSLFEDSRGRFWVGTNGGLNIFDPTTGKFRRNQINGNTDPIAFIYEDSRNQIWLATVNDLYLLANNSRSFVPMKINNQEVFAGSGASCILEDKKGNFWIGTIRNGIYKVDAKGDSYLHFSRAESLPSNNIVGLLEDDQENLWISTDNGLAKYNQKENTFRIYNVKDGLPSNEFNYNSSLKDSKGEFYFGTLSGLISFFPNQIKENKAAPKVIFTGLKLFNKPVEIDTKNKLLPENISIAPSITFESRQNVFSIDFAILNFIKPEKNRYAYKLEGFEKNWNYVETPTATYTNLSPGNYVLLAKGCNNDGIWSTEISRLLIEVRPPFYKTWWAYLFYLIVICAVVFIVLRYLFIRALLAKEKETGQSRLNFFTNISHEIRTPLTLILGPLDKLLNESQSDYGLNKQLLVVKNNTDRLMRLVTELLDFRKAEAGKMRLHVSPENIVSFCNEIYLAFKNMAEARNIDYVFKCQETELTVYFDKPQIEKVLFNLLSNAFKFTKDGGKIVLEIVNEPDKVNISVTDTGKGISATDQANIFTNFYQADEPNNIGTGIGLAFSKSIVELHHGQIKVLSLDQLGGGKKTCFGFYLLKGTAHFNATELLQHQASPENETYYPQQEAHLHATEDVVSKKGKKLLIADDNIEIRKFIIHLFQQEYQILEASSGLEAWQICSQKLPDLVISDVMMPGMDGFELCHKLKTDDRTSHIPVILLTARAAYIHQINGLETGADAYITKPFDVNLLKLNVRNLIASRTLLQKKYAQLLSLSPQIPEPIGLDQVFLKKLIHILEENIADSDFSIPKLSGIIGISQAVLYKKIRAVTGVSVNEFIKAMRLKRAAQLLKQGELNIKEIAYAVGFSDRKYFSNEFKREFGKTPTEFIQEMDDSEPEPSDEA</sequence>
<keyword evidence="4" id="KW-0805">Transcription regulation</keyword>
<dbReference type="PROSITE" id="PS50109">
    <property type="entry name" value="HIS_KIN"/>
    <property type="match status" value="1"/>
</dbReference>
<name>A0ABU7I429_9SPHI</name>
<dbReference type="InterPro" id="IPR009057">
    <property type="entry name" value="Homeodomain-like_sf"/>
</dbReference>
<dbReference type="InterPro" id="IPR003661">
    <property type="entry name" value="HisK_dim/P_dom"/>
</dbReference>
<dbReference type="CDD" id="cd17574">
    <property type="entry name" value="REC_OmpR"/>
    <property type="match status" value="1"/>
</dbReference>
<dbReference type="Pfam" id="PF07494">
    <property type="entry name" value="Reg_prop"/>
    <property type="match status" value="10"/>
</dbReference>
<organism evidence="13 14">
    <name type="scientific">Pedobacter albus</name>
    <dbReference type="NCBI Taxonomy" id="3113905"/>
    <lineage>
        <taxon>Bacteria</taxon>
        <taxon>Pseudomonadati</taxon>
        <taxon>Bacteroidota</taxon>
        <taxon>Sphingobacteriia</taxon>
        <taxon>Sphingobacteriales</taxon>
        <taxon>Sphingobacteriaceae</taxon>
        <taxon>Pedobacter</taxon>
    </lineage>
</organism>
<dbReference type="Proteomes" id="UP001336835">
    <property type="component" value="Unassembled WGS sequence"/>
</dbReference>
<dbReference type="InterPro" id="IPR011006">
    <property type="entry name" value="CheY-like_superfamily"/>
</dbReference>
<gene>
    <name evidence="13" type="ORF">VRU48_03820</name>
</gene>
<dbReference type="Pfam" id="PF00512">
    <property type="entry name" value="HisKA"/>
    <property type="match status" value="1"/>
</dbReference>
<evidence type="ECO:0000256" key="5">
    <source>
        <dbReference type="ARBA" id="ARBA00023125"/>
    </source>
</evidence>
<dbReference type="Pfam" id="PF07495">
    <property type="entry name" value="Y_Y_Y"/>
    <property type="match status" value="1"/>
</dbReference>
<dbReference type="PROSITE" id="PS00041">
    <property type="entry name" value="HTH_ARAC_FAMILY_1"/>
    <property type="match status" value="1"/>
</dbReference>
<dbReference type="SUPFAM" id="SSF52172">
    <property type="entry name" value="CheY-like"/>
    <property type="match status" value="1"/>
</dbReference>
<feature type="transmembrane region" description="Helical" evidence="8">
    <location>
        <begin position="790"/>
        <end position="812"/>
    </location>
</feature>
<dbReference type="PRINTS" id="PR00344">
    <property type="entry name" value="BCTRLSENSOR"/>
</dbReference>
<proteinExistence type="predicted"/>
<protein>
    <recommendedName>
        <fullName evidence="2">histidine kinase</fullName>
        <ecNumber evidence="2">2.7.13.3</ecNumber>
    </recommendedName>
</protein>
<dbReference type="EC" id="2.7.13.3" evidence="2"/>
<dbReference type="Gene3D" id="1.10.10.60">
    <property type="entry name" value="Homeodomain-like"/>
    <property type="match status" value="2"/>
</dbReference>
<evidence type="ECO:0000313" key="14">
    <source>
        <dbReference type="Proteomes" id="UP001336835"/>
    </source>
</evidence>
<dbReference type="SMART" id="SM00388">
    <property type="entry name" value="HisKA"/>
    <property type="match status" value="1"/>
</dbReference>
<dbReference type="InterPro" id="IPR004358">
    <property type="entry name" value="Sig_transdc_His_kin-like_C"/>
</dbReference>
<comment type="caution">
    <text evidence="13">The sequence shown here is derived from an EMBL/GenBank/DDBJ whole genome shotgun (WGS) entry which is preliminary data.</text>
</comment>
<dbReference type="EMBL" id="JAZDQT010000001">
    <property type="protein sequence ID" value="MEE1944222.1"/>
    <property type="molecule type" value="Genomic_DNA"/>
</dbReference>
<feature type="modified residue" description="4-aspartylphosphate" evidence="7">
    <location>
        <position position="1140"/>
    </location>
</feature>
<evidence type="ECO:0000256" key="1">
    <source>
        <dbReference type="ARBA" id="ARBA00000085"/>
    </source>
</evidence>
<dbReference type="InterPro" id="IPR015943">
    <property type="entry name" value="WD40/YVTN_repeat-like_dom_sf"/>
</dbReference>
<feature type="domain" description="Histidine kinase" evidence="11">
    <location>
        <begin position="833"/>
        <end position="1031"/>
    </location>
</feature>
<keyword evidence="3 7" id="KW-0597">Phosphoprotein</keyword>
<dbReference type="SUPFAM" id="SSF47384">
    <property type="entry name" value="Homodimeric domain of signal transducing histidine kinase"/>
    <property type="match status" value="1"/>
</dbReference>
<dbReference type="PANTHER" id="PTHR43547">
    <property type="entry name" value="TWO-COMPONENT HISTIDINE KINASE"/>
    <property type="match status" value="1"/>
</dbReference>
<dbReference type="Gene3D" id="2.130.10.10">
    <property type="entry name" value="YVTN repeat-like/Quinoprotein amine dehydrogenase"/>
    <property type="match status" value="4"/>
</dbReference>
<keyword evidence="8" id="KW-0472">Membrane</keyword>
<dbReference type="InterPro" id="IPR036890">
    <property type="entry name" value="HATPase_C_sf"/>
</dbReference>
<dbReference type="PANTHER" id="PTHR43547:SF2">
    <property type="entry name" value="HYBRID SIGNAL TRANSDUCTION HISTIDINE KINASE C"/>
    <property type="match status" value="1"/>
</dbReference>
<dbReference type="SUPFAM" id="SSF46689">
    <property type="entry name" value="Homeodomain-like"/>
    <property type="match status" value="1"/>
</dbReference>
<dbReference type="InterPro" id="IPR011123">
    <property type="entry name" value="Y_Y_Y"/>
</dbReference>
<evidence type="ECO:0000256" key="9">
    <source>
        <dbReference type="SAM" id="SignalP"/>
    </source>
</evidence>
<dbReference type="SUPFAM" id="SSF55874">
    <property type="entry name" value="ATPase domain of HSP90 chaperone/DNA topoisomerase II/histidine kinase"/>
    <property type="match status" value="1"/>
</dbReference>
<dbReference type="InterPro" id="IPR036097">
    <property type="entry name" value="HisK_dim/P_sf"/>
</dbReference>
<comment type="catalytic activity">
    <reaction evidence="1">
        <text>ATP + protein L-histidine = ADP + protein N-phospho-L-histidine.</text>
        <dbReference type="EC" id="2.7.13.3"/>
    </reaction>
</comment>
<keyword evidence="9" id="KW-0732">Signal</keyword>
<dbReference type="InterPro" id="IPR018062">
    <property type="entry name" value="HTH_AraC-typ_CS"/>
</dbReference>
<dbReference type="InterPro" id="IPR005467">
    <property type="entry name" value="His_kinase_dom"/>
</dbReference>
<evidence type="ECO:0000256" key="2">
    <source>
        <dbReference type="ARBA" id="ARBA00012438"/>
    </source>
</evidence>
<feature type="chain" id="PRO_5047299219" description="histidine kinase" evidence="9">
    <location>
        <begin position="21"/>
        <end position="1350"/>
    </location>
</feature>
<dbReference type="CDD" id="cd00082">
    <property type="entry name" value="HisKA"/>
    <property type="match status" value="1"/>
</dbReference>
<keyword evidence="8" id="KW-1133">Transmembrane helix</keyword>
<reference evidence="13 14" key="1">
    <citation type="submission" date="2024-01" db="EMBL/GenBank/DDBJ databases">
        <title>Pedobacter sp. nov., isolated from fresh soil.</title>
        <authorList>
            <person name="Le N.T.T."/>
        </authorList>
    </citation>
    <scope>NUCLEOTIDE SEQUENCE [LARGE SCALE GENOMIC DNA]</scope>
    <source>
        <strain evidence="13 14">KR3-3</strain>
    </source>
</reference>
<dbReference type="SMART" id="SM00387">
    <property type="entry name" value="HATPase_c"/>
    <property type="match status" value="1"/>
</dbReference>
<dbReference type="InterPro" id="IPR013783">
    <property type="entry name" value="Ig-like_fold"/>
</dbReference>
<dbReference type="Gene3D" id="3.30.565.10">
    <property type="entry name" value="Histidine kinase-like ATPase, C-terminal domain"/>
    <property type="match status" value="1"/>
</dbReference>
<dbReference type="Pfam" id="PF00072">
    <property type="entry name" value="Response_reg"/>
    <property type="match status" value="1"/>
</dbReference>
<evidence type="ECO:0000259" key="11">
    <source>
        <dbReference type="PROSITE" id="PS50109"/>
    </source>
</evidence>
<dbReference type="RefSeq" id="WP_330106597.1">
    <property type="nucleotide sequence ID" value="NZ_JAZDQT010000001.1"/>
</dbReference>
<dbReference type="Pfam" id="PF12833">
    <property type="entry name" value="HTH_18"/>
    <property type="match status" value="1"/>
</dbReference>
<dbReference type="Pfam" id="PF02518">
    <property type="entry name" value="HATPase_c"/>
    <property type="match status" value="1"/>
</dbReference>
<dbReference type="SMART" id="SM00448">
    <property type="entry name" value="REC"/>
    <property type="match status" value="1"/>
</dbReference>
<evidence type="ECO:0000256" key="6">
    <source>
        <dbReference type="ARBA" id="ARBA00023163"/>
    </source>
</evidence>
<dbReference type="InterPro" id="IPR011110">
    <property type="entry name" value="Reg_prop"/>
</dbReference>
<dbReference type="InterPro" id="IPR003594">
    <property type="entry name" value="HATPase_dom"/>
</dbReference>
<dbReference type="PROSITE" id="PS01124">
    <property type="entry name" value="HTH_ARAC_FAMILY_2"/>
    <property type="match status" value="1"/>
</dbReference>
<dbReference type="PROSITE" id="PS50110">
    <property type="entry name" value="RESPONSE_REGULATORY"/>
    <property type="match status" value="1"/>
</dbReference>
<evidence type="ECO:0000259" key="10">
    <source>
        <dbReference type="PROSITE" id="PS01124"/>
    </source>
</evidence>
<dbReference type="Gene3D" id="1.10.287.130">
    <property type="match status" value="1"/>
</dbReference>
<keyword evidence="6" id="KW-0804">Transcription</keyword>
<dbReference type="InterPro" id="IPR001789">
    <property type="entry name" value="Sig_transdc_resp-reg_receiver"/>
</dbReference>
<evidence type="ECO:0000259" key="12">
    <source>
        <dbReference type="PROSITE" id="PS50110"/>
    </source>
</evidence>
<evidence type="ECO:0000256" key="7">
    <source>
        <dbReference type="PROSITE-ProRule" id="PRU00169"/>
    </source>
</evidence>
<dbReference type="SUPFAM" id="SSF63829">
    <property type="entry name" value="Calcium-dependent phosphotriesterase"/>
    <property type="match status" value="3"/>
</dbReference>
<dbReference type="Gene3D" id="3.40.50.2300">
    <property type="match status" value="1"/>
</dbReference>
<evidence type="ECO:0000256" key="3">
    <source>
        <dbReference type="ARBA" id="ARBA00022553"/>
    </source>
</evidence>
<evidence type="ECO:0000313" key="13">
    <source>
        <dbReference type="EMBL" id="MEE1944222.1"/>
    </source>
</evidence>
<feature type="domain" description="Response regulatory" evidence="12">
    <location>
        <begin position="1092"/>
        <end position="1207"/>
    </location>
</feature>
<keyword evidence="8" id="KW-0812">Transmembrane</keyword>
<keyword evidence="5" id="KW-0238">DNA-binding</keyword>
<dbReference type="Gene3D" id="2.60.40.10">
    <property type="entry name" value="Immunoglobulins"/>
    <property type="match status" value="1"/>
</dbReference>
<dbReference type="SMART" id="SM00342">
    <property type="entry name" value="HTH_ARAC"/>
    <property type="match status" value="1"/>
</dbReference>
<feature type="signal peptide" evidence="9">
    <location>
        <begin position="1"/>
        <end position="20"/>
    </location>
</feature>
<feature type="domain" description="HTH araC/xylS-type" evidence="10">
    <location>
        <begin position="1239"/>
        <end position="1338"/>
    </location>
</feature>